<dbReference type="SUPFAM" id="SSF52540">
    <property type="entry name" value="P-loop containing nucleoside triphosphate hydrolases"/>
    <property type="match status" value="2"/>
</dbReference>
<keyword evidence="1" id="KW-0547">Nucleotide-binding</keyword>
<dbReference type="InterPro" id="IPR003593">
    <property type="entry name" value="AAA+_ATPase"/>
</dbReference>
<dbReference type="PROSITE" id="PS50893">
    <property type="entry name" value="ABC_TRANSPORTER_2"/>
    <property type="match status" value="2"/>
</dbReference>
<dbReference type="InterPro" id="IPR017871">
    <property type="entry name" value="ABC_transporter-like_CS"/>
</dbReference>
<protein>
    <recommendedName>
        <fullName evidence="6">Ribosome biogenesis/translation initiation ATPase RLI</fullName>
    </recommendedName>
</protein>
<dbReference type="PROSITE" id="PS00211">
    <property type="entry name" value="ABC_TRANSPORTER_1"/>
    <property type="match status" value="1"/>
</dbReference>
<feature type="domain" description="ABC transporter" evidence="3">
    <location>
        <begin position="67"/>
        <end position="312"/>
    </location>
</feature>
<evidence type="ECO:0008006" key="6">
    <source>
        <dbReference type="Google" id="ProtNLM"/>
    </source>
</evidence>
<keyword evidence="2" id="KW-0067">ATP-binding</keyword>
<dbReference type="InterPro" id="IPR013283">
    <property type="entry name" value="RLI1"/>
</dbReference>
<gene>
    <name evidence="5" type="ORF">MSIBF_A2860002</name>
</gene>
<feature type="domain" description="ABC transporter" evidence="3">
    <location>
        <begin position="319"/>
        <end position="542"/>
    </location>
</feature>
<evidence type="ECO:0000259" key="3">
    <source>
        <dbReference type="PROSITE" id="PS50893"/>
    </source>
</evidence>
<dbReference type="EMBL" id="CCXY01000208">
    <property type="protein sequence ID" value="CEG12882.1"/>
    <property type="molecule type" value="Genomic_DNA"/>
</dbReference>
<proteinExistence type="predicted"/>
<evidence type="ECO:0000259" key="4">
    <source>
        <dbReference type="PROSITE" id="PS51379"/>
    </source>
</evidence>
<dbReference type="GO" id="GO:0016887">
    <property type="term" value="F:ATP hydrolysis activity"/>
    <property type="evidence" value="ECO:0007669"/>
    <property type="project" value="InterPro"/>
</dbReference>
<dbReference type="InterPro" id="IPR003439">
    <property type="entry name" value="ABC_transporter-like_ATP-bd"/>
</dbReference>
<dbReference type="InterPro" id="IPR017896">
    <property type="entry name" value="4Fe4S_Fe-S-bd"/>
</dbReference>
<dbReference type="InterPro" id="IPR027417">
    <property type="entry name" value="P-loop_NTPase"/>
</dbReference>
<dbReference type="GO" id="GO:0005524">
    <property type="term" value="F:ATP binding"/>
    <property type="evidence" value="ECO:0007669"/>
    <property type="project" value="UniProtKB-KW"/>
</dbReference>
<reference evidence="5" key="1">
    <citation type="submission" date="2014-09" db="EMBL/GenBank/DDBJ databases">
        <authorList>
            <person name="Probst J Alexander"/>
        </authorList>
    </citation>
    <scope>NUCLEOTIDE SEQUENCE</scope>
</reference>
<dbReference type="Gene3D" id="3.40.50.300">
    <property type="entry name" value="P-loop containing nucleotide triphosphate hydrolases"/>
    <property type="match status" value="2"/>
</dbReference>
<evidence type="ECO:0000256" key="2">
    <source>
        <dbReference type="ARBA" id="ARBA00022840"/>
    </source>
</evidence>
<dbReference type="Pfam" id="PF04068">
    <property type="entry name" value="Fer4_RLI"/>
    <property type="match status" value="1"/>
</dbReference>
<dbReference type="Pfam" id="PF00005">
    <property type="entry name" value="ABC_tran"/>
    <property type="match status" value="2"/>
</dbReference>
<accession>A0A098EA54</accession>
<organism evidence="5">
    <name type="scientific">groundwater metagenome</name>
    <dbReference type="NCBI Taxonomy" id="717931"/>
    <lineage>
        <taxon>unclassified sequences</taxon>
        <taxon>metagenomes</taxon>
        <taxon>ecological metagenomes</taxon>
    </lineage>
</organism>
<dbReference type="PROSITE" id="PS51379">
    <property type="entry name" value="4FE4S_FER_2"/>
    <property type="match status" value="1"/>
</dbReference>
<dbReference type="SMART" id="SM00382">
    <property type="entry name" value="AAA"/>
    <property type="match status" value="2"/>
</dbReference>
<dbReference type="PRINTS" id="PR01868">
    <property type="entry name" value="ABCEFAMILY"/>
</dbReference>
<feature type="domain" description="4Fe-4S ferredoxin-type" evidence="4">
    <location>
        <begin position="43"/>
        <end position="72"/>
    </location>
</feature>
<evidence type="ECO:0000256" key="1">
    <source>
        <dbReference type="ARBA" id="ARBA00022741"/>
    </source>
</evidence>
<dbReference type="SUPFAM" id="SSF54862">
    <property type="entry name" value="4Fe-4S ferredoxins"/>
    <property type="match status" value="1"/>
</dbReference>
<dbReference type="PANTHER" id="PTHR19248">
    <property type="entry name" value="ATP-BINDING TRANSPORT PROTEIN-RELATED"/>
    <property type="match status" value="1"/>
</dbReference>
<dbReference type="AlphaFoldDB" id="A0A098EA54"/>
<dbReference type="NCBIfam" id="NF009945">
    <property type="entry name" value="PRK13409.1"/>
    <property type="match status" value="1"/>
</dbReference>
<dbReference type="InterPro" id="IPR007209">
    <property type="entry name" value="RNaseL-inhib-like_metal-bd_dom"/>
</dbReference>
<evidence type="ECO:0000313" key="5">
    <source>
        <dbReference type="EMBL" id="CEG12882.1"/>
    </source>
</evidence>
<sequence>MRIAVLNRDKCKYKDCNYLCVRLCPMNKRGGKTIVVNPESQNPKPEINEAICTGCGICANRCHAEAIHIINLPDEIGTPIHQYGKNGFRIFNLPSPKKGVVGIIGKNGIGKSTTLKILSGQIIPDLSDINKEANWGDVIKYFKGKELQKFFLKISKNELNFSYKPQFVEGIRKIVKGKVRDVIKYDDKNFDAQKRNLLHELNINFLDNNVEELSGGELQKLAIYACLSKDADIYLLDEPSSYLDVEERLNLAKVIGGIIGVQDKFIILVEHDLALLDYLSDYIYVIFGKSSAYGIISDIKSTRIGINEYLDGFLKAENMRFRDSIKFEVIRARNRKFPFLLAKYPSFTKSYEHFKLAVDGGEIYKGQIVGVLGKNASGKTTFIKILAGAEKDDTNKVGIHLKISYKPQYISVMDMKVRQLNLKDDLIEKFSVKDLLEKNIDELSGGELQKIAIVDCLSKDADIYLFDEPSAYLDVEERLNLAKFLRSFAGEKEKGVFVIDHDILFIDYISDALIVFERKKDDNDNGISIVEGHASLILNVRDGMNKFLKSVGITFRREPETGRPRANKFDSVMDRGQKEKGEYYYSD</sequence>
<name>A0A098EA54_9ZZZZ</name>